<accession>A0A3A2ZKH7</accession>
<evidence type="ECO:0000313" key="7">
    <source>
        <dbReference type="EMBL" id="RJE23556.1"/>
    </source>
</evidence>
<evidence type="ECO:0000256" key="1">
    <source>
        <dbReference type="ARBA" id="ARBA00022692"/>
    </source>
</evidence>
<evidence type="ECO:0000259" key="6">
    <source>
        <dbReference type="Pfam" id="PF00664"/>
    </source>
</evidence>
<reference evidence="8" key="1">
    <citation type="submission" date="2017-02" db="EMBL/GenBank/DDBJ databases">
        <authorList>
            <person name="Tafer H."/>
            <person name="Lopandic K."/>
        </authorList>
    </citation>
    <scope>NUCLEOTIDE SEQUENCE [LARGE SCALE GENOMIC DNA]</scope>
    <source>
        <strain evidence="8">CBS 366.77</strain>
    </source>
</reference>
<keyword evidence="8" id="KW-1185">Reference proteome</keyword>
<dbReference type="GO" id="GO:0140359">
    <property type="term" value="F:ABC-type transporter activity"/>
    <property type="evidence" value="ECO:0007669"/>
    <property type="project" value="InterPro"/>
</dbReference>
<dbReference type="Gene3D" id="1.20.1560.10">
    <property type="entry name" value="ABC transporter type 1, transmembrane domain"/>
    <property type="match status" value="1"/>
</dbReference>
<evidence type="ECO:0000256" key="4">
    <source>
        <dbReference type="SAM" id="MobiDB-lite"/>
    </source>
</evidence>
<dbReference type="AlphaFoldDB" id="A0A3A2ZKH7"/>
<organism evidence="7 8">
    <name type="scientific">Aspergillus sclerotialis</name>
    <dbReference type="NCBI Taxonomy" id="2070753"/>
    <lineage>
        <taxon>Eukaryota</taxon>
        <taxon>Fungi</taxon>
        <taxon>Dikarya</taxon>
        <taxon>Ascomycota</taxon>
        <taxon>Pezizomycotina</taxon>
        <taxon>Eurotiomycetes</taxon>
        <taxon>Eurotiomycetidae</taxon>
        <taxon>Eurotiales</taxon>
        <taxon>Aspergillaceae</taxon>
        <taxon>Aspergillus</taxon>
        <taxon>Aspergillus subgen. Polypaecilum</taxon>
    </lineage>
</organism>
<protein>
    <submittedName>
        <fullName evidence="7">ABC transporter transmembrane region</fullName>
    </submittedName>
</protein>
<dbReference type="Proteomes" id="UP000266188">
    <property type="component" value="Unassembled WGS sequence"/>
</dbReference>
<dbReference type="GO" id="GO:0005524">
    <property type="term" value="F:ATP binding"/>
    <property type="evidence" value="ECO:0007669"/>
    <property type="project" value="InterPro"/>
</dbReference>
<keyword evidence="3 5" id="KW-0472">Membrane</keyword>
<comment type="caution">
    <text evidence="7">The sequence shown here is derived from an EMBL/GenBank/DDBJ whole genome shotgun (WGS) entry which is preliminary data.</text>
</comment>
<evidence type="ECO:0000256" key="2">
    <source>
        <dbReference type="ARBA" id="ARBA00022989"/>
    </source>
</evidence>
<dbReference type="EMBL" id="MVGC01000115">
    <property type="protein sequence ID" value="RJE23556.1"/>
    <property type="molecule type" value="Genomic_DNA"/>
</dbReference>
<dbReference type="OrthoDB" id="6500128at2759"/>
<name>A0A3A2ZKH7_9EURO</name>
<sequence>MPPSNHYSMGVPFFSTFPAIYWLLPFSAIFILLLGIAVVSRLITARRRRGDEETLPLLIDNEQARGYDTIPDVPATTSEQESSPQGVKARIQFVDTIKSLIPYFWPQNMLFLQLVYVGIGICLFIERVLKVLIPLQLAQITNILTHEPNVLPWKEIMLFIGFHALCSKGGLPAARGYLWLPLDKYSYSKISMAAFDKIMLLSSDTHDSEGTTNLWGCTGRGLSIRYAFRSALFQLIPTIVDLGVAAVVLTDMFGVYMALIISVVVIGVFGSSCLILPKQFDKCRQMADGMDREYSAFCEWTSNWQAPSCTSRMDDERARYNTAVAHQTNSSLRFFRWLHLEPVVQSLLLTLGLMGACLLAAYQIVYEEKPVGCFAMLLGFCVQLSSPIQLFTRELRGFIYRVMNAGELVVLLKKQPPIYIQNNMRQEPGGTQMKTVENIDKRPEISSGNVILPEDVHPDGEGLKRDFSYSKIRKGSSGNTYSTPSRSSIWKPDAPEFIPASQRSFPKRPQMVEQNFVHSQLEVSKHCPERYGVQKENVPVMPNNLTGNEIGLKVPASGESKVDRVAQKHHDSSNTNVSREFGSEIEPNADGVILMSPKKLRKKTKGLKKKQALRRQFTKSEPAGVGLIPF</sequence>
<evidence type="ECO:0000256" key="5">
    <source>
        <dbReference type="SAM" id="Phobius"/>
    </source>
</evidence>
<feature type="transmembrane region" description="Helical" evidence="5">
    <location>
        <begin position="343"/>
        <end position="365"/>
    </location>
</feature>
<feature type="domain" description="ABC transmembrane type-1" evidence="6">
    <location>
        <begin position="119"/>
        <end position="387"/>
    </location>
</feature>
<proteinExistence type="predicted"/>
<feature type="transmembrane region" description="Helical" evidence="5">
    <location>
        <begin position="230"/>
        <end position="249"/>
    </location>
</feature>
<gene>
    <name evidence="7" type="ORF">PHISCL_04099</name>
</gene>
<dbReference type="STRING" id="2070753.A0A3A2ZKH7"/>
<feature type="transmembrane region" description="Helical" evidence="5">
    <location>
        <begin position="255"/>
        <end position="276"/>
    </location>
</feature>
<evidence type="ECO:0000256" key="3">
    <source>
        <dbReference type="ARBA" id="ARBA00023136"/>
    </source>
</evidence>
<dbReference type="GO" id="GO:0016020">
    <property type="term" value="C:membrane"/>
    <property type="evidence" value="ECO:0007669"/>
    <property type="project" value="InterPro"/>
</dbReference>
<evidence type="ECO:0000313" key="8">
    <source>
        <dbReference type="Proteomes" id="UP000266188"/>
    </source>
</evidence>
<dbReference type="Pfam" id="PF00664">
    <property type="entry name" value="ABC_membrane"/>
    <property type="match status" value="1"/>
</dbReference>
<dbReference type="InterPro" id="IPR011527">
    <property type="entry name" value="ABC1_TM_dom"/>
</dbReference>
<feature type="transmembrane region" description="Helical" evidence="5">
    <location>
        <begin position="20"/>
        <end position="39"/>
    </location>
</feature>
<feature type="compositionally biased region" description="Polar residues" evidence="4">
    <location>
        <begin position="476"/>
        <end position="488"/>
    </location>
</feature>
<keyword evidence="2 5" id="KW-1133">Transmembrane helix</keyword>
<keyword evidence="1 5" id="KW-0812">Transmembrane</keyword>
<dbReference type="SUPFAM" id="SSF90123">
    <property type="entry name" value="ABC transporter transmembrane region"/>
    <property type="match status" value="1"/>
</dbReference>
<dbReference type="InterPro" id="IPR036640">
    <property type="entry name" value="ABC1_TM_sf"/>
</dbReference>
<feature type="region of interest" description="Disordered" evidence="4">
    <location>
        <begin position="474"/>
        <end position="493"/>
    </location>
</feature>